<evidence type="ECO:0000313" key="1">
    <source>
        <dbReference type="EMBL" id="WQF83658.1"/>
    </source>
</evidence>
<dbReference type="AlphaFoldDB" id="A0AAX4IJH8"/>
<protein>
    <submittedName>
        <fullName evidence="1">Uncharacterized protein</fullName>
    </submittedName>
</protein>
<reference evidence="2" key="1">
    <citation type="journal article" date="2023" name="bioRxiv">
        <title>Complete genome of the Medicago anthracnose fungus, Colletotrichum destructivum, reveals a mini-chromosome-like region within a core chromosome.</title>
        <authorList>
            <person name="Lapalu N."/>
            <person name="Simon A."/>
            <person name="Lu A."/>
            <person name="Plaumann P.-L."/>
            <person name="Amselem J."/>
            <person name="Pigne S."/>
            <person name="Auger A."/>
            <person name="Koch C."/>
            <person name="Dallery J.-F."/>
            <person name="O'Connell R.J."/>
        </authorList>
    </citation>
    <scope>NUCLEOTIDE SEQUENCE [LARGE SCALE GENOMIC DNA]</scope>
    <source>
        <strain evidence="2">CBS 520.97</strain>
    </source>
</reference>
<sequence>MPSGIVCWLSEGGAVSGRIWWGGGVIPVPVARVSVSKGFGAVESCLEKAEPLSSLLLLEGFLSDERSRPTHDSFCAMPFSARRGSAQSHDSGRVSFVSLRFYSLTPAAQHSRVGRADGPVPLGYSALDHFRGRSWTDGTMDLADKWVDAGKAQRHTKVSGLLSLTRSLIWLEIFVFIGKP</sequence>
<gene>
    <name evidence="1" type="ORF">CDEST_08672</name>
</gene>
<dbReference type="GeneID" id="87945175"/>
<proteinExistence type="predicted"/>
<dbReference type="KEGG" id="cdet:87945175"/>
<dbReference type="RefSeq" id="XP_062780882.1">
    <property type="nucleotide sequence ID" value="XM_062924831.1"/>
</dbReference>
<dbReference type="Proteomes" id="UP001322277">
    <property type="component" value="Chromosome 5"/>
</dbReference>
<accession>A0AAX4IJH8</accession>
<name>A0AAX4IJH8_9PEZI</name>
<keyword evidence="2" id="KW-1185">Reference proteome</keyword>
<organism evidence="1 2">
    <name type="scientific">Colletotrichum destructivum</name>
    <dbReference type="NCBI Taxonomy" id="34406"/>
    <lineage>
        <taxon>Eukaryota</taxon>
        <taxon>Fungi</taxon>
        <taxon>Dikarya</taxon>
        <taxon>Ascomycota</taxon>
        <taxon>Pezizomycotina</taxon>
        <taxon>Sordariomycetes</taxon>
        <taxon>Hypocreomycetidae</taxon>
        <taxon>Glomerellales</taxon>
        <taxon>Glomerellaceae</taxon>
        <taxon>Colletotrichum</taxon>
        <taxon>Colletotrichum destructivum species complex</taxon>
    </lineage>
</organism>
<evidence type="ECO:0000313" key="2">
    <source>
        <dbReference type="Proteomes" id="UP001322277"/>
    </source>
</evidence>
<dbReference type="EMBL" id="CP137309">
    <property type="protein sequence ID" value="WQF83658.1"/>
    <property type="molecule type" value="Genomic_DNA"/>
</dbReference>